<dbReference type="EMBL" id="ACUX02000007">
    <property type="protein sequence ID" value="EEZ61147.1"/>
    <property type="molecule type" value="Genomic_DNA"/>
</dbReference>
<evidence type="ECO:0000313" key="8">
    <source>
        <dbReference type="Proteomes" id="UP000006001"/>
    </source>
</evidence>
<evidence type="ECO:0000313" key="7">
    <source>
        <dbReference type="EMBL" id="EEZ61147.1"/>
    </source>
</evidence>
<dbReference type="GO" id="GO:0005384">
    <property type="term" value="F:manganese ion transmembrane transporter activity"/>
    <property type="evidence" value="ECO:0007669"/>
    <property type="project" value="TreeGrafter"/>
</dbReference>
<dbReference type="RefSeq" id="WP_006362477.1">
    <property type="nucleotide sequence ID" value="NZ_GG700630.1"/>
</dbReference>
<evidence type="ECO:0000256" key="6">
    <source>
        <dbReference type="SAM" id="Phobius"/>
    </source>
</evidence>
<feature type="transmembrane region" description="Helical" evidence="6">
    <location>
        <begin position="268"/>
        <end position="293"/>
    </location>
</feature>
<feature type="transmembrane region" description="Helical" evidence="6">
    <location>
        <begin position="48"/>
        <end position="65"/>
    </location>
</feature>
<evidence type="ECO:0000256" key="4">
    <source>
        <dbReference type="ARBA" id="ARBA00022989"/>
    </source>
</evidence>
<protein>
    <submittedName>
        <fullName evidence="7">Metal ion transporter, metal ion (Mn2+/Fe2+) transporter (Nramp) family</fullName>
    </submittedName>
</protein>
<dbReference type="HOGENOM" id="CLU_020088_6_1_11"/>
<dbReference type="eggNOG" id="COG1914">
    <property type="taxonomic scope" value="Bacteria"/>
</dbReference>
<dbReference type="NCBIfam" id="NF037982">
    <property type="entry name" value="Nramp_1"/>
    <property type="match status" value="1"/>
</dbReference>
<dbReference type="InterPro" id="IPR001046">
    <property type="entry name" value="NRAMP_fam"/>
</dbReference>
<feature type="transmembrane region" description="Helical" evidence="6">
    <location>
        <begin position="156"/>
        <end position="176"/>
    </location>
</feature>
<dbReference type="AlphaFoldDB" id="D0WHI3"/>
<dbReference type="GO" id="GO:0034755">
    <property type="term" value="P:iron ion transmembrane transport"/>
    <property type="evidence" value="ECO:0007669"/>
    <property type="project" value="TreeGrafter"/>
</dbReference>
<dbReference type="PANTHER" id="PTHR11706">
    <property type="entry name" value="SOLUTE CARRIER PROTEIN FAMILY 11 MEMBER"/>
    <property type="match status" value="1"/>
</dbReference>
<evidence type="ECO:0000256" key="1">
    <source>
        <dbReference type="ARBA" id="ARBA00004141"/>
    </source>
</evidence>
<dbReference type="GO" id="GO:0015086">
    <property type="term" value="F:cadmium ion transmembrane transporter activity"/>
    <property type="evidence" value="ECO:0007669"/>
    <property type="project" value="TreeGrafter"/>
</dbReference>
<keyword evidence="4 6" id="KW-1133">Transmembrane helix</keyword>
<accession>D0WHI3</accession>
<keyword evidence="3 6" id="KW-0812">Transmembrane</keyword>
<name>D0WHI3_SLAES</name>
<reference evidence="7" key="1">
    <citation type="submission" date="2009-10" db="EMBL/GenBank/DDBJ databases">
        <authorList>
            <person name="Weinstock G."/>
            <person name="Sodergren E."/>
            <person name="Clifton S."/>
            <person name="Fulton L."/>
            <person name="Fulton B."/>
            <person name="Courtney L."/>
            <person name="Fronick C."/>
            <person name="Harrison M."/>
            <person name="Strong C."/>
            <person name="Farmer C."/>
            <person name="Delahaunty K."/>
            <person name="Markovic C."/>
            <person name="Hall O."/>
            <person name="Minx P."/>
            <person name="Tomlinson C."/>
            <person name="Mitreva M."/>
            <person name="Nelson J."/>
            <person name="Hou S."/>
            <person name="Wollam A."/>
            <person name="Pepin K.H."/>
            <person name="Johnson M."/>
            <person name="Bhonagiri V."/>
            <person name="Nash W.E."/>
            <person name="Warren W."/>
            <person name="Chinwalla A."/>
            <person name="Mardis E.R."/>
            <person name="Wilson R.K."/>
        </authorList>
    </citation>
    <scope>NUCLEOTIDE SEQUENCE [LARGE SCALE GENOMIC DNA]</scope>
    <source>
        <strain evidence="7">ATCC 700122</strain>
    </source>
</reference>
<evidence type="ECO:0000256" key="5">
    <source>
        <dbReference type="ARBA" id="ARBA00023136"/>
    </source>
</evidence>
<feature type="transmembrane region" description="Helical" evidence="6">
    <location>
        <begin position="425"/>
        <end position="451"/>
    </location>
</feature>
<keyword evidence="5 6" id="KW-0472">Membrane</keyword>
<feature type="transmembrane region" description="Helical" evidence="6">
    <location>
        <begin position="85"/>
        <end position="104"/>
    </location>
</feature>
<comment type="subcellular location">
    <subcellularLocation>
        <location evidence="1">Membrane</location>
        <topology evidence="1">Multi-pass membrane protein</topology>
    </subcellularLocation>
</comment>
<dbReference type="GO" id="GO:0005886">
    <property type="term" value="C:plasma membrane"/>
    <property type="evidence" value="ECO:0007669"/>
    <property type="project" value="TreeGrafter"/>
</dbReference>
<dbReference type="OrthoDB" id="9787548at2"/>
<feature type="transmembrane region" description="Helical" evidence="6">
    <location>
        <begin position="366"/>
        <end position="385"/>
    </location>
</feature>
<dbReference type="GeneID" id="85007741"/>
<dbReference type="PANTHER" id="PTHR11706:SF33">
    <property type="entry name" value="NATURAL RESISTANCE-ASSOCIATED MACROPHAGE PROTEIN 2"/>
    <property type="match status" value="1"/>
</dbReference>
<proteinExistence type="predicted"/>
<dbReference type="STRING" id="649764.HMPREF0762_01222"/>
<comment type="caution">
    <text evidence="7">The sequence shown here is derived from an EMBL/GenBank/DDBJ whole genome shotgun (WGS) entry which is preliminary data.</text>
</comment>
<evidence type="ECO:0000256" key="2">
    <source>
        <dbReference type="ARBA" id="ARBA00022448"/>
    </source>
</evidence>
<keyword evidence="2" id="KW-0813">Transport</keyword>
<organism evidence="7 8">
    <name type="scientific">Slackia exigua (strain ATCC 700122 / DSM 15923 / CIP 105133 / JCM 11022 / KCTC 5966 / S-7)</name>
    <dbReference type="NCBI Taxonomy" id="649764"/>
    <lineage>
        <taxon>Bacteria</taxon>
        <taxon>Bacillati</taxon>
        <taxon>Actinomycetota</taxon>
        <taxon>Coriobacteriia</taxon>
        <taxon>Eggerthellales</taxon>
        <taxon>Eggerthellaceae</taxon>
        <taxon>Slackia</taxon>
    </lineage>
</organism>
<feature type="transmembrane region" description="Helical" evidence="6">
    <location>
        <begin position="188"/>
        <end position="207"/>
    </location>
</feature>
<keyword evidence="8" id="KW-1185">Reference proteome</keyword>
<feature type="transmembrane region" description="Helical" evidence="6">
    <location>
        <begin position="125"/>
        <end position="144"/>
    </location>
</feature>
<feature type="transmembrane region" description="Helical" evidence="6">
    <location>
        <begin position="227"/>
        <end position="247"/>
    </location>
</feature>
<gene>
    <name evidence="7" type="ORF">HMPREF0762_01222</name>
</gene>
<feature type="transmembrane region" description="Helical" evidence="6">
    <location>
        <begin position="391"/>
        <end position="413"/>
    </location>
</feature>
<sequence>MVKKDASYDEVVQAATSGDEDAQRLMTGVSEGDERSSVARSASSTKPFVLLLLSAMGPGVVSAMAGNDAGGISTYSTAGAEFGYATLWVIPVMCVLLLVVQMTAARMGAVTGKGFAALIRERFGIRLAALAMAALLVGNVATTFSEFAGIASGAELFGMPRWVSVPFSAGIVWILITRGSYKSVEKVFLAVSLVFITYIIAAFLAGPNWGDVAQATVTPAIPADMRFISLVIAMIGTTIAPWMMFFTQSNVVDKGVTASRDDMFGQKVDVATGTIVACIVAWFIIVTTGAVLFPQGISVDSAEAAASALAPFAGHYAKVLFAAGLTAASFLAACVLPLTTSYVLCEAFGWEAGVDFTWREAPVFKGILSFVIFLSAGIVLIPHMNLMGIMLTAQFINGVILPVLLVFMALLAADKRLMGTHVSGVAGKIAVWATVAIVTILTVALLIMQVLGL</sequence>
<feature type="transmembrane region" description="Helical" evidence="6">
    <location>
        <begin position="319"/>
        <end position="345"/>
    </location>
</feature>
<evidence type="ECO:0000256" key="3">
    <source>
        <dbReference type="ARBA" id="ARBA00022692"/>
    </source>
</evidence>
<dbReference type="Proteomes" id="UP000006001">
    <property type="component" value="Unassembled WGS sequence"/>
</dbReference>
<dbReference type="Pfam" id="PF01566">
    <property type="entry name" value="Nramp"/>
    <property type="match status" value="1"/>
</dbReference>